<organism evidence="9 10">
    <name type="scientific">Eubacterium coprostanoligenes</name>
    <dbReference type="NCBI Taxonomy" id="290054"/>
    <lineage>
        <taxon>Bacteria</taxon>
        <taxon>Bacillati</taxon>
        <taxon>Bacillota</taxon>
        <taxon>Clostridia</taxon>
        <taxon>Eubacteriales</taxon>
        <taxon>Eubacteriaceae</taxon>
        <taxon>Eubacterium</taxon>
    </lineage>
</organism>
<dbReference type="AlphaFoldDB" id="A0A1T4M2G1"/>
<evidence type="ECO:0008006" key="11">
    <source>
        <dbReference type="Google" id="ProtNLM"/>
    </source>
</evidence>
<dbReference type="Proteomes" id="UP000190657">
    <property type="component" value="Unassembled WGS sequence"/>
</dbReference>
<feature type="transmembrane region" description="Helical" evidence="8">
    <location>
        <begin position="12"/>
        <end position="30"/>
    </location>
</feature>
<dbReference type="OrthoDB" id="9798064at2"/>
<evidence type="ECO:0000256" key="1">
    <source>
        <dbReference type="ARBA" id="ARBA00004651"/>
    </source>
</evidence>
<evidence type="ECO:0000256" key="8">
    <source>
        <dbReference type="SAM" id="Phobius"/>
    </source>
</evidence>
<feature type="transmembrane region" description="Helical" evidence="8">
    <location>
        <begin position="289"/>
        <end position="310"/>
    </location>
</feature>
<feature type="transmembrane region" description="Helical" evidence="8">
    <location>
        <begin position="131"/>
        <end position="150"/>
    </location>
</feature>
<evidence type="ECO:0000256" key="4">
    <source>
        <dbReference type="ARBA" id="ARBA00022475"/>
    </source>
</evidence>
<evidence type="ECO:0000256" key="6">
    <source>
        <dbReference type="ARBA" id="ARBA00022989"/>
    </source>
</evidence>
<dbReference type="Gene3D" id="1.20.1530.20">
    <property type="match status" value="1"/>
</dbReference>
<protein>
    <recommendedName>
        <fullName evidence="11">AEC family transporter</fullName>
    </recommendedName>
</protein>
<dbReference type="RefSeq" id="WP_159443408.1">
    <property type="nucleotide sequence ID" value="NZ_FUWW01000010.1"/>
</dbReference>
<keyword evidence="7 8" id="KW-0472">Membrane</keyword>
<evidence type="ECO:0000256" key="7">
    <source>
        <dbReference type="ARBA" id="ARBA00023136"/>
    </source>
</evidence>
<dbReference type="GO" id="GO:0005886">
    <property type="term" value="C:plasma membrane"/>
    <property type="evidence" value="ECO:0007669"/>
    <property type="project" value="UniProtKB-SubCell"/>
</dbReference>
<sequence length="311" mass="33867">MAGFLDNLQTVAVQVVILYLIAGVGFVADKTKIFVRADATKLVDLLFNMILPVAIINSFLSMERTKEHIVGLAVSFLLAFLTHFLGMGIAELCFKKRSLLERGIYSYAMVFSNAAFLALPLAQSVAGEEGIFYSSCYVAVFNILAFTYGIREISGRKAKISIKHVFLNPGSISVLIAIPLFLLQVRLPEFLMDTVARVGACNSPMAMIVFGTFFANCNFKNIFAKKEVYLVSLVRLIVIPVTMLFVFKLIGIKGNMLTALTISASAPVATNTAMYAAKYDNDTALSSELVGQTSILSVITMPIIVALAQII</sequence>
<dbReference type="EMBL" id="FUWW01000010">
    <property type="protein sequence ID" value="SJZ61067.1"/>
    <property type="molecule type" value="Genomic_DNA"/>
</dbReference>
<dbReference type="PANTHER" id="PTHR36838:SF1">
    <property type="entry name" value="SLR1864 PROTEIN"/>
    <property type="match status" value="1"/>
</dbReference>
<keyword evidence="10" id="KW-1185">Reference proteome</keyword>
<gene>
    <name evidence="9" type="ORF">SAMN02745114_01104</name>
</gene>
<keyword evidence="6 8" id="KW-1133">Transmembrane helix</keyword>
<evidence type="ECO:0000256" key="2">
    <source>
        <dbReference type="ARBA" id="ARBA00010145"/>
    </source>
</evidence>
<evidence type="ECO:0000313" key="9">
    <source>
        <dbReference type="EMBL" id="SJZ61067.1"/>
    </source>
</evidence>
<dbReference type="Pfam" id="PF03547">
    <property type="entry name" value="Mem_trans"/>
    <property type="match status" value="1"/>
</dbReference>
<feature type="transmembrane region" description="Helical" evidence="8">
    <location>
        <begin position="104"/>
        <end position="125"/>
    </location>
</feature>
<keyword evidence="3" id="KW-0813">Transport</keyword>
<proteinExistence type="inferred from homology"/>
<evidence type="ECO:0000256" key="3">
    <source>
        <dbReference type="ARBA" id="ARBA00022448"/>
    </source>
</evidence>
<feature type="transmembrane region" description="Helical" evidence="8">
    <location>
        <begin position="42"/>
        <end position="62"/>
    </location>
</feature>
<feature type="transmembrane region" description="Helical" evidence="8">
    <location>
        <begin position="68"/>
        <end position="92"/>
    </location>
</feature>
<reference evidence="9 10" key="1">
    <citation type="submission" date="2017-02" db="EMBL/GenBank/DDBJ databases">
        <authorList>
            <person name="Peterson S.W."/>
        </authorList>
    </citation>
    <scope>NUCLEOTIDE SEQUENCE [LARGE SCALE GENOMIC DNA]</scope>
    <source>
        <strain evidence="9 10">ATCC 51222</strain>
    </source>
</reference>
<feature type="transmembrane region" description="Helical" evidence="8">
    <location>
        <begin position="228"/>
        <end position="250"/>
    </location>
</feature>
<comment type="subcellular location">
    <subcellularLocation>
        <location evidence="1">Cell membrane</location>
        <topology evidence="1">Multi-pass membrane protein</topology>
    </subcellularLocation>
</comment>
<dbReference type="InterPro" id="IPR004776">
    <property type="entry name" value="Mem_transp_PIN-like"/>
</dbReference>
<keyword evidence="5 8" id="KW-0812">Transmembrane</keyword>
<keyword evidence="4" id="KW-1003">Cell membrane</keyword>
<dbReference type="STRING" id="290054.SAMN02745114_01104"/>
<feature type="transmembrane region" description="Helical" evidence="8">
    <location>
        <begin position="162"/>
        <end position="183"/>
    </location>
</feature>
<name>A0A1T4M2G1_9FIRM</name>
<evidence type="ECO:0000256" key="5">
    <source>
        <dbReference type="ARBA" id="ARBA00022692"/>
    </source>
</evidence>
<dbReference type="GO" id="GO:0055085">
    <property type="term" value="P:transmembrane transport"/>
    <property type="evidence" value="ECO:0007669"/>
    <property type="project" value="InterPro"/>
</dbReference>
<accession>A0A1T4M2G1</accession>
<dbReference type="InterPro" id="IPR038770">
    <property type="entry name" value="Na+/solute_symporter_sf"/>
</dbReference>
<comment type="similarity">
    <text evidence="2">Belongs to the auxin efflux carrier (TC 2.A.69) family.</text>
</comment>
<evidence type="ECO:0000313" key="10">
    <source>
        <dbReference type="Proteomes" id="UP000190657"/>
    </source>
</evidence>
<dbReference type="PANTHER" id="PTHR36838">
    <property type="entry name" value="AUXIN EFFLUX CARRIER FAMILY PROTEIN"/>
    <property type="match status" value="1"/>
</dbReference>
<feature type="transmembrane region" description="Helical" evidence="8">
    <location>
        <begin position="195"/>
        <end position="216"/>
    </location>
</feature>